<feature type="domain" description="SGNH" evidence="3">
    <location>
        <begin position="409"/>
        <end position="660"/>
    </location>
</feature>
<organism evidence="4 5">
    <name type="scientific">Roseateles amylovorans</name>
    <dbReference type="NCBI Taxonomy" id="2978473"/>
    <lineage>
        <taxon>Bacteria</taxon>
        <taxon>Pseudomonadati</taxon>
        <taxon>Pseudomonadota</taxon>
        <taxon>Betaproteobacteria</taxon>
        <taxon>Burkholderiales</taxon>
        <taxon>Sphaerotilaceae</taxon>
        <taxon>Roseateles</taxon>
    </lineage>
</organism>
<proteinExistence type="predicted"/>
<keyword evidence="4" id="KW-0012">Acyltransferase</keyword>
<sequence length="674" mass="72841">MSDTLATSPASSRTADTPLRADIQILRAVAVLWVLAYHAQLPGATGGYLGVDIFFVVSGFLITGLIQRALLQDRFSFAAFYGRRARRLLPAAYGVLALTLLAAPWTLNRSEQLDLVSQTWGALGFANNIVLWQQTGYFQGASELKPLLHFWSLALEEQYYLLLPALLVFTRSSARWVMLVALTVVSGALLLLWQPQDASAAFYLLPTRAWELGLGSIGALLADRLAGPRAQGLLRALAWPAWALLLLVPAAPQVVGAAHPGPAAAIVNLATLVLLLRTSASVPRWTQPLVRIGDASYALYLVHWPLLAMLHNAWVGVASAGNHLWVWRLGAVALAGVLAAGLHVGVERPAKHALTGRRGAAWLISGTVLIALGAWALKLWTPAAGAVDFVELRRPNYGLSANCDAEGPFEGRADCRSARTPRWLIWGDSYAMHLVPGLVDAIGSNGLVQATKSSCGPFPGVTPVRPELGEGHSFAPPWIAQCAAFNASVLSWLTRHPEIDTVVLSSLLTQYLDAPKYELQRTGEGQRIRGGDAMAAAALKDLRTTVQRLTAMGKRVVFIAPPPSAPFDIAACLEREQAGRWTLGATPGCAIEADEDLHRRAAEHRFVTELSEPSTTATVLRFEPQLCRGDRCDVTWDGVPLYRDAGHLSREGSRLLLPPLLRSAGLAEQVRDRR</sequence>
<feature type="domain" description="Acyltransferase 3" evidence="2">
    <location>
        <begin position="21"/>
        <end position="336"/>
    </location>
</feature>
<dbReference type="Pfam" id="PF01757">
    <property type="entry name" value="Acyl_transf_3"/>
    <property type="match status" value="1"/>
</dbReference>
<feature type="transmembrane region" description="Helical" evidence="1">
    <location>
        <begin position="358"/>
        <end position="377"/>
    </location>
</feature>
<evidence type="ECO:0000313" key="4">
    <source>
        <dbReference type="EMBL" id="UXH78355.1"/>
    </source>
</evidence>
<feature type="transmembrane region" description="Helical" evidence="1">
    <location>
        <begin position="87"/>
        <end position="107"/>
    </location>
</feature>
<keyword evidence="1" id="KW-0472">Membrane</keyword>
<keyword evidence="5" id="KW-1185">Reference proteome</keyword>
<dbReference type="EMBL" id="CP104562">
    <property type="protein sequence ID" value="UXH78355.1"/>
    <property type="molecule type" value="Genomic_DNA"/>
</dbReference>
<dbReference type="InterPro" id="IPR050879">
    <property type="entry name" value="Acyltransferase_3"/>
</dbReference>
<feature type="transmembrane region" description="Helical" evidence="1">
    <location>
        <begin position="176"/>
        <end position="194"/>
    </location>
</feature>
<keyword evidence="4" id="KW-0808">Transferase</keyword>
<name>A0ABY6AZY3_9BURK</name>
<feature type="transmembrane region" description="Helical" evidence="1">
    <location>
        <begin position="257"/>
        <end position="276"/>
    </location>
</feature>
<dbReference type="InterPro" id="IPR043968">
    <property type="entry name" value="SGNH"/>
</dbReference>
<accession>A0ABY6AZY3</accession>
<protein>
    <submittedName>
        <fullName evidence="4">Acyltransferase</fullName>
    </submittedName>
</protein>
<dbReference type="GO" id="GO:0016746">
    <property type="term" value="F:acyltransferase activity"/>
    <property type="evidence" value="ECO:0007669"/>
    <property type="project" value="UniProtKB-KW"/>
</dbReference>
<dbReference type="Proteomes" id="UP001064933">
    <property type="component" value="Chromosome"/>
</dbReference>
<dbReference type="RefSeq" id="WP_261758143.1">
    <property type="nucleotide sequence ID" value="NZ_CP104562.2"/>
</dbReference>
<feature type="transmembrane region" description="Helical" evidence="1">
    <location>
        <begin position="297"/>
        <end position="319"/>
    </location>
</feature>
<evidence type="ECO:0000313" key="5">
    <source>
        <dbReference type="Proteomes" id="UP001064933"/>
    </source>
</evidence>
<evidence type="ECO:0000256" key="1">
    <source>
        <dbReference type="SAM" id="Phobius"/>
    </source>
</evidence>
<feature type="transmembrane region" description="Helical" evidence="1">
    <location>
        <begin position="148"/>
        <end position="169"/>
    </location>
</feature>
<keyword evidence="1" id="KW-1133">Transmembrane helix</keyword>
<keyword evidence="1" id="KW-0812">Transmembrane</keyword>
<dbReference type="InterPro" id="IPR002656">
    <property type="entry name" value="Acyl_transf_3_dom"/>
</dbReference>
<gene>
    <name evidence="4" type="ORF">N4261_25970</name>
</gene>
<feature type="transmembrane region" description="Helical" evidence="1">
    <location>
        <begin position="325"/>
        <end position="346"/>
    </location>
</feature>
<feature type="transmembrane region" description="Helical" evidence="1">
    <location>
        <begin position="45"/>
        <end position="66"/>
    </location>
</feature>
<dbReference type="PANTHER" id="PTHR23028:SF53">
    <property type="entry name" value="ACYL_TRANSF_3 DOMAIN-CONTAINING PROTEIN"/>
    <property type="match status" value="1"/>
</dbReference>
<dbReference type="PANTHER" id="PTHR23028">
    <property type="entry name" value="ACETYLTRANSFERASE"/>
    <property type="match status" value="1"/>
</dbReference>
<evidence type="ECO:0000259" key="3">
    <source>
        <dbReference type="Pfam" id="PF19040"/>
    </source>
</evidence>
<reference evidence="4" key="1">
    <citation type="submission" date="2022-10" db="EMBL/GenBank/DDBJ databases">
        <title>Characterization and whole genome sequencing of a new Roseateles species, isolated from fresh water.</title>
        <authorList>
            <person name="Guliayeva D.Y."/>
            <person name="Akhremchuk A.E."/>
            <person name="Sikolenko M.A."/>
            <person name="Valentovich L.N."/>
            <person name="Sidarenka A.V."/>
        </authorList>
    </citation>
    <scope>NUCLEOTIDE SEQUENCE</scope>
    <source>
        <strain evidence="4">BIM B-1768</strain>
    </source>
</reference>
<evidence type="ECO:0000259" key="2">
    <source>
        <dbReference type="Pfam" id="PF01757"/>
    </source>
</evidence>
<dbReference type="Pfam" id="PF19040">
    <property type="entry name" value="SGNH"/>
    <property type="match status" value="1"/>
</dbReference>